<name>A0ABQ0M0L5_MYCCL</name>
<proteinExistence type="predicted"/>
<evidence type="ECO:0000313" key="1">
    <source>
        <dbReference type="EMBL" id="GAT56900.1"/>
    </source>
</evidence>
<dbReference type="EMBL" id="DF849355">
    <property type="protein sequence ID" value="GAT56900.1"/>
    <property type="molecule type" value="Genomic_DNA"/>
</dbReference>
<dbReference type="Proteomes" id="UP000815677">
    <property type="component" value="Unassembled WGS sequence"/>
</dbReference>
<gene>
    <name evidence="1" type="ORF">MCHLO_13494</name>
</gene>
<reference evidence="1" key="1">
    <citation type="submission" date="2014-09" db="EMBL/GenBank/DDBJ databases">
        <title>Genome sequence of the luminous mushroom Mycena chlorophos for searching fungal bioluminescence genes.</title>
        <authorList>
            <person name="Tanaka Y."/>
            <person name="Kasuga D."/>
            <person name="Oba Y."/>
            <person name="Hase S."/>
            <person name="Sato K."/>
            <person name="Oba Y."/>
            <person name="Sakakibara Y."/>
        </authorList>
    </citation>
    <scope>NUCLEOTIDE SEQUENCE</scope>
</reference>
<evidence type="ECO:0000313" key="2">
    <source>
        <dbReference type="Proteomes" id="UP000815677"/>
    </source>
</evidence>
<accession>A0ABQ0M0L5</accession>
<keyword evidence="2" id="KW-1185">Reference proteome</keyword>
<protein>
    <submittedName>
        <fullName evidence="1">Uncharacterized protein</fullName>
    </submittedName>
</protein>
<sequence>MSTVQIQTQHEPTPEERAAAIATRIAIQHSEYLASYFPVPIQQQWPRHNPPADEYSPLEPNLQLPYMPPSLAQLRCLPPLPSLPDFAPSRDPSHPFSILSLAAIGSGNAHPAPARTQCAECILTEKFKSMQARYSGTGNERVSRFGPAREEMTLMRNEFRYKNSNQHVLLADFLDFGRANEIKNATQTWVTHPLNSGLPVEVLLRIIGDSRDFRVLLETKDVLYLNCAHQRVTHHQIGYFLAWGFKHLIKTKLPGYNWRQFELVTFQMVDEGRGFVGIAQLREN</sequence>
<organism evidence="1 2">
    <name type="scientific">Mycena chlorophos</name>
    <name type="common">Agaric fungus</name>
    <name type="synonym">Agaricus chlorophos</name>
    <dbReference type="NCBI Taxonomy" id="658473"/>
    <lineage>
        <taxon>Eukaryota</taxon>
        <taxon>Fungi</taxon>
        <taxon>Dikarya</taxon>
        <taxon>Basidiomycota</taxon>
        <taxon>Agaricomycotina</taxon>
        <taxon>Agaricomycetes</taxon>
        <taxon>Agaricomycetidae</taxon>
        <taxon>Agaricales</taxon>
        <taxon>Marasmiineae</taxon>
        <taxon>Mycenaceae</taxon>
        <taxon>Mycena</taxon>
    </lineage>
</organism>